<reference evidence="1" key="2">
    <citation type="submission" date="2022-01" db="EMBL/GenBank/DDBJ databases">
        <authorList>
            <person name="Yamashiro T."/>
            <person name="Shiraishi A."/>
            <person name="Satake H."/>
            <person name="Nakayama K."/>
        </authorList>
    </citation>
    <scope>NUCLEOTIDE SEQUENCE</scope>
</reference>
<proteinExistence type="predicted"/>
<evidence type="ECO:0008006" key="3">
    <source>
        <dbReference type="Google" id="ProtNLM"/>
    </source>
</evidence>
<dbReference type="EMBL" id="BQNB010018803">
    <property type="protein sequence ID" value="GJT78452.1"/>
    <property type="molecule type" value="Genomic_DNA"/>
</dbReference>
<sequence>MKVKRGIGVSDDEVSSMASVIGCEAAKFPFKYLGVPVGCNMSRCSYWNDILQKFVTKLSAWKARMLSVGANKELGGAELSQLTELNSLIQNVVLSDSRDSWLWMIDADKGYSVASGRTLIDSYFLEAGPKTT</sequence>
<dbReference type="PANTHER" id="PTHR33116:SF79">
    <property type="entry name" value="REVERSE TRANSCRIPTASE DOMAIN, ZINC FINGER, CCHC-TYPE-RELATED"/>
    <property type="match status" value="1"/>
</dbReference>
<dbReference type="Proteomes" id="UP001151760">
    <property type="component" value="Unassembled WGS sequence"/>
</dbReference>
<dbReference type="PANTHER" id="PTHR33116">
    <property type="entry name" value="REVERSE TRANSCRIPTASE ZINC-BINDING DOMAIN-CONTAINING PROTEIN-RELATED-RELATED"/>
    <property type="match status" value="1"/>
</dbReference>
<organism evidence="1 2">
    <name type="scientific">Tanacetum coccineum</name>
    <dbReference type="NCBI Taxonomy" id="301880"/>
    <lineage>
        <taxon>Eukaryota</taxon>
        <taxon>Viridiplantae</taxon>
        <taxon>Streptophyta</taxon>
        <taxon>Embryophyta</taxon>
        <taxon>Tracheophyta</taxon>
        <taxon>Spermatophyta</taxon>
        <taxon>Magnoliopsida</taxon>
        <taxon>eudicotyledons</taxon>
        <taxon>Gunneridae</taxon>
        <taxon>Pentapetalae</taxon>
        <taxon>asterids</taxon>
        <taxon>campanulids</taxon>
        <taxon>Asterales</taxon>
        <taxon>Asteraceae</taxon>
        <taxon>Asteroideae</taxon>
        <taxon>Anthemideae</taxon>
        <taxon>Anthemidinae</taxon>
        <taxon>Tanacetum</taxon>
    </lineage>
</organism>
<name>A0ABQ5GS31_9ASTR</name>
<protein>
    <recommendedName>
        <fullName evidence="3">RNA-directed DNA polymerase, eukaryota, reverse transcriptase zinc-binding domain protein</fullName>
    </recommendedName>
</protein>
<comment type="caution">
    <text evidence="1">The sequence shown here is derived from an EMBL/GenBank/DDBJ whole genome shotgun (WGS) entry which is preliminary data.</text>
</comment>
<accession>A0ABQ5GS31</accession>
<evidence type="ECO:0000313" key="2">
    <source>
        <dbReference type="Proteomes" id="UP001151760"/>
    </source>
</evidence>
<evidence type="ECO:0000313" key="1">
    <source>
        <dbReference type="EMBL" id="GJT78452.1"/>
    </source>
</evidence>
<gene>
    <name evidence="1" type="ORF">Tco_1045177</name>
</gene>
<keyword evidence="2" id="KW-1185">Reference proteome</keyword>
<reference evidence="1" key="1">
    <citation type="journal article" date="2022" name="Int. J. Mol. Sci.">
        <title>Draft Genome of Tanacetum Coccineum: Genomic Comparison of Closely Related Tanacetum-Family Plants.</title>
        <authorList>
            <person name="Yamashiro T."/>
            <person name="Shiraishi A."/>
            <person name="Nakayama K."/>
            <person name="Satake H."/>
        </authorList>
    </citation>
    <scope>NUCLEOTIDE SEQUENCE</scope>
</reference>